<keyword evidence="3" id="KW-0223">Dioxygenase</keyword>
<dbReference type="GO" id="GO:0005506">
    <property type="term" value="F:iron ion binding"/>
    <property type="evidence" value="ECO:0007669"/>
    <property type="project" value="UniProtKB-ARBA"/>
</dbReference>
<dbReference type="InterPro" id="IPR008775">
    <property type="entry name" value="Phytyl_CoA_dOase-like"/>
</dbReference>
<dbReference type="PANTHER" id="PTHR20883">
    <property type="entry name" value="PHYTANOYL-COA DIOXYGENASE DOMAIN CONTAINING 1"/>
    <property type="match status" value="1"/>
</dbReference>
<evidence type="ECO:0000313" key="4">
    <source>
        <dbReference type="Proteomes" id="UP000249524"/>
    </source>
</evidence>
<dbReference type="Proteomes" id="UP000249524">
    <property type="component" value="Unassembled WGS sequence"/>
</dbReference>
<dbReference type="EMBL" id="QFYS01000001">
    <property type="protein sequence ID" value="RAK69283.1"/>
    <property type="molecule type" value="Genomic_DNA"/>
</dbReference>
<accession>A0A328BQ97</accession>
<keyword evidence="3" id="KW-0560">Oxidoreductase</keyword>
<keyword evidence="1" id="KW-0479">Metal-binding</keyword>
<dbReference type="OrthoDB" id="547161at2"/>
<comment type="caution">
    <text evidence="3">The sequence shown here is derived from an EMBL/GenBank/DDBJ whole genome shotgun (WGS) entry which is preliminary data.</text>
</comment>
<keyword evidence="2" id="KW-0408">Iron</keyword>
<sequence>MGSRWRRQPDVPWFESDDLEAYLAASRFDAATETFVRDLARDGVAAIDLGPEALALCDQVVADTEDYFAEGAGRVQDAWYRSAAVRRLADWPEVRRLLRAAYGRDPFPFQTLNFRQGSQQHIHSDAIHFHSAPERFMCGVWIALEDVQPEAGPLVYHPGSHRLPVLTMRGAGVTHDQPTHVDYERSYVPRFAAGIAAADLPVVQATIRKGSALVWAANLAHGGSPIRKPGATRRSLVTHHYFERCVYYTPMHSDVEAGRLHLRLPPNIRTGWWAWPRRGRWPVKVGRDVVMAAIQRDLRRRPQAF</sequence>
<proteinExistence type="predicted"/>
<dbReference type="PANTHER" id="PTHR20883:SF15">
    <property type="entry name" value="PHYTANOYL-COA DIOXYGENASE DOMAIN-CONTAINING PROTEIN 1"/>
    <property type="match status" value="1"/>
</dbReference>
<evidence type="ECO:0000313" key="3">
    <source>
        <dbReference type="EMBL" id="RAK69283.1"/>
    </source>
</evidence>
<reference evidence="3 4" key="1">
    <citation type="submission" date="2018-05" db="EMBL/GenBank/DDBJ databases">
        <authorList>
            <person name="Lanie J.A."/>
            <person name="Ng W.-L."/>
            <person name="Kazmierczak K.M."/>
            <person name="Andrzejewski T.M."/>
            <person name="Davidsen T.M."/>
            <person name="Wayne K.J."/>
            <person name="Tettelin H."/>
            <person name="Glass J.I."/>
            <person name="Rusch D."/>
            <person name="Podicherti R."/>
            <person name="Tsui H.-C.T."/>
            <person name="Winkler M.E."/>
        </authorList>
    </citation>
    <scope>NUCLEOTIDE SEQUENCE [LARGE SCALE GENOMIC DNA]</scope>
    <source>
        <strain evidence="3 4">BUT-10</strain>
    </source>
</reference>
<gene>
    <name evidence="3" type="ORF">DJ019_03985</name>
</gene>
<evidence type="ECO:0000256" key="1">
    <source>
        <dbReference type="ARBA" id="ARBA00022723"/>
    </source>
</evidence>
<dbReference type="Gene3D" id="2.60.120.620">
    <property type="entry name" value="q2cbj1_9rhob like domain"/>
    <property type="match status" value="1"/>
</dbReference>
<evidence type="ECO:0000256" key="2">
    <source>
        <dbReference type="ARBA" id="ARBA00023004"/>
    </source>
</evidence>
<dbReference type="SUPFAM" id="SSF51197">
    <property type="entry name" value="Clavaminate synthase-like"/>
    <property type="match status" value="1"/>
</dbReference>
<organism evidence="3 4">
    <name type="scientific">Phenylobacterium kunshanense</name>
    <dbReference type="NCBI Taxonomy" id="1445034"/>
    <lineage>
        <taxon>Bacteria</taxon>
        <taxon>Pseudomonadati</taxon>
        <taxon>Pseudomonadota</taxon>
        <taxon>Alphaproteobacteria</taxon>
        <taxon>Caulobacterales</taxon>
        <taxon>Caulobacteraceae</taxon>
        <taxon>Phenylobacterium</taxon>
    </lineage>
</organism>
<dbReference type="Pfam" id="PF05721">
    <property type="entry name" value="PhyH"/>
    <property type="match status" value="1"/>
</dbReference>
<dbReference type="GO" id="GO:0016706">
    <property type="term" value="F:2-oxoglutarate-dependent dioxygenase activity"/>
    <property type="evidence" value="ECO:0007669"/>
    <property type="project" value="UniProtKB-ARBA"/>
</dbReference>
<dbReference type="AlphaFoldDB" id="A0A328BQ97"/>
<protein>
    <submittedName>
        <fullName evidence="3">Phytanoyl-CoA dioxygenase</fullName>
    </submittedName>
</protein>
<name>A0A328BQ97_9CAUL</name>
<keyword evidence="4" id="KW-1185">Reference proteome</keyword>